<keyword evidence="5" id="KW-0234">DNA repair</keyword>
<dbReference type="EMBL" id="JAUEIF010000002">
    <property type="protein sequence ID" value="MDN0024444.1"/>
    <property type="molecule type" value="Genomic_DNA"/>
</dbReference>
<evidence type="ECO:0000256" key="4">
    <source>
        <dbReference type="ARBA" id="ARBA00022801"/>
    </source>
</evidence>
<dbReference type="GO" id="GO:0004519">
    <property type="term" value="F:endonuclease activity"/>
    <property type="evidence" value="ECO:0007669"/>
    <property type="project" value="UniProtKB-KW"/>
</dbReference>
<evidence type="ECO:0000313" key="11">
    <source>
        <dbReference type="Proteomes" id="UP001168478"/>
    </source>
</evidence>
<evidence type="ECO:0000256" key="5">
    <source>
        <dbReference type="ARBA" id="ARBA00023204"/>
    </source>
</evidence>
<keyword evidence="3" id="KW-0227">DNA damage</keyword>
<evidence type="ECO:0000313" key="8">
    <source>
        <dbReference type="EMBL" id="MDN0022163.1"/>
    </source>
</evidence>
<keyword evidence="4" id="KW-0378">Hydrolase</keyword>
<evidence type="ECO:0000256" key="6">
    <source>
        <dbReference type="ARBA" id="ARBA00029466"/>
    </source>
</evidence>
<dbReference type="AlphaFoldDB" id="A0AAW7JF11"/>
<feature type="compositionally biased region" description="Basic and acidic residues" evidence="7">
    <location>
        <begin position="166"/>
        <end position="175"/>
    </location>
</feature>
<dbReference type="SUPFAM" id="SSF52980">
    <property type="entry name" value="Restriction endonuclease-like"/>
    <property type="match status" value="1"/>
</dbReference>
<dbReference type="Proteomes" id="UP001167831">
    <property type="component" value="Unassembled WGS sequence"/>
</dbReference>
<evidence type="ECO:0000313" key="10">
    <source>
        <dbReference type="Proteomes" id="UP001167831"/>
    </source>
</evidence>
<comment type="caution">
    <text evidence="9">The sequence shown here is derived from an EMBL/GenBank/DDBJ whole genome shotgun (WGS) entry which is preliminary data.</text>
</comment>
<keyword evidence="1" id="KW-0540">Nuclease</keyword>
<dbReference type="InterPro" id="IPR011335">
    <property type="entry name" value="Restrct_endonuc-II-like"/>
</dbReference>
<dbReference type="InterPro" id="IPR004603">
    <property type="entry name" value="DNA_mismatch_endonuc_vsr"/>
</dbReference>
<dbReference type="NCBIfam" id="TIGR00632">
    <property type="entry name" value="vsr"/>
    <property type="match status" value="1"/>
</dbReference>
<comment type="similarity">
    <text evidence="6">Belongs to the Vsr family.</text>
</comment>
<keyword evidence="2 9" id="KW-0255">Endonuclease</keyword>
<proteinExistence type="inferred from homology"/>
<keyword evidence="10" id="KW-1185">Reference proteome</keyword>
<gene>
    <name evidence="8" type="ORF">QVN81_03865</name>
    <name evidence="9" type="ORF">QVN84_02735</name>
</gene>
<dbReference type="Gene3D" id="3.40.960.10">
    <property type="entry name" value="VSR Endonuclease"/>
    <property type="match status" value="1"/>
</dbReference>
<dbReference type="CDD" id="cd00221">
    <property type="entry name" value="Vsr"/>
    <property type="match status" value="1"/>
</dbReference>
<name>A0AAW7JF11_9BACT</name>
<protein>
    <submittedName>
        <fullName evidence="9">Very short patch repair endonuclease</fullName>
    </submittedName>
</protein>
<dbReference type="GO" id="GO:0006298">
    <property type="term" value="P:mismatch repair"/>
    <property type="evidence" value="ECO:0007669"/>
    <property type="project" value="InterPro"/>
</dbReference>
<evidence type="ECO:0000256" key="2">
    <source>
        <dbReference type="ARBA" id="ARBA00022759"/>
    </source>
</evidence>
<accession>A0AAW7JF11</accession>
<evidence type="ECO:0000256" key="3">
    <source>
        <dbReference type="ARBA" id="ARBA00022763"/>
    </source>
</evidence>
<dbReference type="Pfam" id="PF03852">
    <property type="entry name" value="Vsr"/>
    <property type="match status" value="1"/>
</dbReference>
<dbReference type="Proteomes" id="UP001168478">
    <property type="component" value="Unassembled WGS sequence"/>
</dbReference>
<evidence type="ECO:0000256" key="1">
    <source>
        <dbReference type="ARBA" id="ARBA00022722"/>
    </source>
</evidence>
<organism evidence="9 11">
    <name type="scientific">Leyella lascolaii</name>
    <dbReference type="NCBI Taxonomy" id="1776379"/>
    <lineage>
        <taxon>Bacteria</taxon>
        <taxon>Pseudomonadati</taxon>
        <taxon>Bacteroidota</taxon>
        <taxon>Bacteroidia</taxon>
        <taxon>Bacteroidales</taxon>
        <taxon>Prevotellaceae</taxon>
        <taxon>Leyella</taxon>
    </lineage>
</organism>
<sequence length="175" mass="21063">MDRLTGEQRHHCMAAIRGKDTKPEILVRKFPFSRGFRYRLNHPRLPGHPDLVLRKYRTVVFVNGCFWHGHENCKYFRLPKTNIEFWQNKIERNMERDKKEQCQLAAMGWHCITVWECQLKPKIRMQTLESLAYTLNHIFLEDRKVKKYEMQESDNNLMAAEPEPLYGKEEKAKKQ</sequence>
<feature type="region of interest" description="Disordered" evidence="7">
    <location>
        <begin position="155"/>
        <end position="175"/>
    </location>
</feature>
<dbReference type="GO" id="GO:0016787">
    <property type="term" value="F:hydrolase activity"/>
    <property type="evidence" value="ECO:0007669"/>
    <property type="project" value="UniProtKB-KW"/>
</dbReference>
<reference evidence="9" key="1">
    <citation type="submission" date="2023-06" db="EMBL/GenBank/DDBJ databases">
        <authorList>
            <person name="Zeman M."/>
            <person name="Kubasova T."/>
            <person name="Jahodarova E."/>
            <person name="Nykrynova M."/>
            <person name="Rychlik I."/>
        </authorList>
    </citation>
    <scope>NUCLEOTIDE SEQUENCE</scope>
    <source>
        <strain evidence="9">ET15</strain>
        <strain evidence="8">ET37</strain>
    </source>
</reference>
<dbReference type="EMBL" id="JAUEIE010000002">
    <property type="protein sequence ID" value="MDN0022163.1"/>
    <property type="molecule type" value="Genomic_DNA"/>
</dbReference>
<dbReference type="RefSeq" id="WP_289824801.1">
    <property type="nucleotide sequence ID" value="NZ_JAUEIE010000002.1"/>
</dbReference>
<reference evidence="9" key="2">
    <citation type="submission" date="2023-08" db="EMBL/GenBank/DDBJ databases">
        <title>Identification and characterization of horizontal gene transfer across gut microbiota members of farm animals based on homology search.</title>
        <authorList>
            <person name="Schwarzerova J."/>
            <person name="Nykrynova M."/>
            <person name="Jureckova K."/>
            <person name="Cejkova D."/>
            <person name="Rychlik I."/>
        </authorList>
    </citation>
    <scope>NUCLEOTIDE SEQUENCE</scope>
    <source>
        <strain evidence="9">ET15</strain>
        <strain evidence="8">ET37</strain>
    </source>
</reference>
<evidence type="ECO:0000256" key="7">
    <source>
        <dbReference type="SAM" id="MobiDB-lite"/>
    </source>
</evidence>
<evidence type="ECO:0000313" key="9">
    <source>
        <dbReference type="EMBL" id="MDN0024444.1"/>
    </source>
</evidence>